<feature type="chain" id="PRO_5041256851" description="Pyrrolo-quinoline quinone repeat domain-containing protein" evidence="2">
    <location>
        <begin position="18"/>
        <end position="430"/>
    </location>
</feature>
<sequence length="430" mass="47444">MVRPLATLCLLSSLALAQEPGATAPKQAPPPVSVPAASGADTPSPARSAPPDYDFYNNNPVYPLELEVGRRPLWSKNLVEAGFKVYNPGFTRERILLCDHKRLAAMDPATGELTWDHTFERDLDDYISDGDLLVYTDHRMGLMGGDTWLHGFDMRTNTERWTIENTRGAWLHVFDGRIYQFFCSTFSSTLHCLGKDGKDIWTYKTRGASRIFFTEAFAIFTPGPGKKVIALNLADGTEAWTFPLESDAFERSVHKSVMYLTRRNVTPIVGVGGTVFVTAVDLKTGKQLWQYTTSADDGWFHEQIGGVISNGDICVLDTNRRLIGLNARTGERLWVANPTEKMKFLDSKPIILGGSLFVIQTVNGKKSILQFLDLATGAEISRTEIPDEAVPPAKVVGKSLFLCFRHGDMLAFALREPAAPTQAPAPASGR</sequence>
<dbReference type="InterPro" id="IPR018391">
    <property type="entry name" value="PQQ_b-propeller_rpt"/>
</dbReference>
<feature type="signal peptide" evidence="2">
    <location>
        <begin position="1"/>
        <end position="17"/>
    </location>
</feature>
<evidence type="ECO:0000313" key="4">
    <source>
        <dbReference type="EMBL" id="BDU78213.1"/>
    </source>
</evidence>
<dbReference type="RefSeq" id="WP_316410626.1">
    <property type="nucleotide sequence ID" value="NZ_AP027081.1"/>
</dbReference>
<evidence type="ECO:0000256" key="1">
    <source>
        <dbReference type="SAM" id="MobiDB-lite"/>
    </source>
</evidence>
<evidence type="ECO:0000259" key="3">
    <source>
        <dbReference type="Pfam" id="PF13360"/>
    </source>
</evidence>
<dbReference type="Proteomes" id="UP001228113">
    <property type="component" value="Chromosome"/>
</dbReference>
<dbReference type="EMBL" id="AP027081">
    <property type="protein sequence ID" value="BDU78213.1"/>
    <property type="molecule type" value="Genomic_DNA"/>
</dbReference>
<dbReference type="InterPro" id="IPR015943">
    <property type="entry name" value="WD40/YVTN_repeat-like_dom_sf"/>
</dbReference>
<gene>
    <name evidence="4" type="ORF">METESE_31710</name>
</gene>
<evidence type="ECO:0000256" key="2">
    <source>
        <dbReference type="SAM" id="SignalP"/>
    </source>
</evidence>
<reference evidence="4" key="1">
    <citation type="journal article" date="2023" name="Int. J. Syst. Evol. Microbiol.">
        <title>Mesoterricola silvestris gen. nov., sp. nov., Mesoterricola sediminis sp. nov., Geothrix oryzae sp. nov., Geothrix edaphica sp. nov., Geothrix rubra sp. nov., and Geothrix limicola sp. nov., six novel members of Acidobacteriota isolated from soils.</title>
        <authorList>
            <person name="Itoh H."/>
            <person name="Sugisawa Y."/>
            <person name="Mise K."/>
            <person name="Xu Z."/>
            <person name="Kuniyasu M."/>
            <person name="Ushijima N."/>
            <person name="Kawano K."/>
            <person name="Kobayashi E."/>
            <person name="Shiratori Y."/>
            <person name="Masuda Y."/>
            <person name="Senoo K."/>
        </authorList>
    </citation>
    <scope>NUCLEOTIDE SEQUENCE</scope>
    <source>
        <strain evidence="4">W786</strain>
    </source>
</reference>
<feature type="domain" description="Pyrrolo-quinoline quinone repeat" evidence="3">
    <location>
        <begin position="147"/>
        <end position="380"/>
    </location>
</feature>
<accession>A0AA48HHA5</accession>
<dbReference type="InterPro" id="IPR002372">
    <property type="entry name" value="PQQ_rpt_dom"/>
</dbReference>
<dbReference type="InterPro" id="IPR011047">
    <property type="entry name" value="Quinoprotein_ADH-like_sf"/>
</dbReference>
<dbReference type="Gene3D" id="2.130.10.10">
    <property type="entry name" value="YVTN repeat-like/Quinoprotein amine dehydrogenase"/>
    <property type="match status" value="2"/>
</dbReference>
<feature type="region of interest" description="Disordered" evidence="1">
    <location>
        <begin position="21"/>
        <end position="52"/>
    </location>
</feature>
<protein>
    <recommendedName>
        <fullName evidence="3">Pyrrolo-quinoline quinone repeat domain-containing protein</fullName>
    </recommendedName>
</protein>
<evidence type="ECO:0000313" key="5">
    <source>
        <dbReference type="Proteomes" id="UP001228113"/>
    </source>
</evidence>
<dbReference type="SUPFAM" id="SSF50998">
    <property type="entry name" value="Quinoprotein alcohol dehydrogenase-like"/>
    <property type="match status" value="2"/>
</dbReference>
<name>A0AA48HHA5_9BACT</name>
<keyword evidence="5" id="KW-1185">Reference proteome</keyword>
<keyword evidence="2" id="KW-0732">Signal</keyword>
<dbReference type="PANTHER" id="PTHR34512:SF30">
    <property type="entry name" value="OUTER MEMBRANE PROTEIN ASSEMBLY FACTOR BAMB"/>
    <property type="match status" value="1"/>
</dbReference>
<dbReference type="SMART" id="SM00564">
    <property type="entry name" value="PQQ"/>
    <property type="match status" value="4"/>
</dbReference>
<dbReference type="PANTHER" id="PTHR34512">
    <property type="entry name" value="CELL SURFACE PROTEIN"/>
    <property type="match status" value="1"/>
</dbReference>
<dbReference type="AlphaFoldDB" id="A0AA48HHA5"/>
<dbReference type="Pfam" id="PF13360">
    <property type="entry name" value="PQQ_2"/>
    <property type="match status" value="1"/>
</dbReference>
<proteinExistence type="predicted"/>
<organism evidence="4 5">
    <name type="scientific">Mesoterricola sediminis</name>
    <dbReference type="NCBI Taxonomy" id="2927980"/>
    <lineage>
        <taxon>Bacteria</taxon>
        <taxon>Pseudomonadati</taxon>
        <taxon>Acidobacteriota</taxon>
        <taxon>Holophagae</taxon>
        <taxon>Holophagales</taxon>
        <taxon>Holophagaceae</taxon>
        <taxon>Mesoterricola</taxon>
    </lineage>
</organism>
<dbReference type="KEGG" id="msea:METESE_31710"/>